<evidence type="ECO:0000256" key="1">
    <source>
        <dbReference type="SAM" id="Phobius"/>
    </source>
</evidence>
<feature type="transmembrane region" description="Helical" evidence="1">
    <location>
        <begin position="66"/>
        <end position="88"/>
    </location>
</feature>
<sequence length="161" mass="18260">MFKKRPLKIQVSGCSGVAIICFLALLIILLGVTIPFFSFLGLSTLLEKFNLINLDYYSHWYQNFLYFGWLLILILALVFIIDLLALFIMASFNLDYSPMINLLSTMLQFAISTIVYFLVYGSLFHRIDLTWLGASITMAILYLIISTFTTSSIAGPTPDEE</sequence>
<proteinExistence type="predicted"/>
<evidence type="ECO:0000313" key="2">
    <source>
        <dbReference type="EMBL" id="PWI26680.1"/>
    </source>
</evidence>
<keyword evidence="1" id="KW-1133">Transmembrane helix</keyword>
<feature type="transmembrane region" description="Helical" evidence="1">
    <location>
        <begin position="100"/>
        <end position="123"/>
    </location>
</feature>
<protein>
    <submittedName>
        <fullName evidence="2">Uncharacterized protein</fullName>
    </submittedName>
</protein>
<dbReference type="RefSeq" id="WP_109304851.1">
    <property type="nucleotide sequence ID" value="NZ_QFVR01000002.1"/>
</dbReference>
<dbReference type="Proteomes" id="UP000245938">
    <property type="component" value="Unassembled WGS sequence"/>
</dbReference>
<accession>A0A2U3AQ47</accession>
<keyword evidence="1" id="KW-0812">Transmembrane</keyword>
<evidence type="ECO:0000313" key="3">
    <source>
        <dbReference type="Proteomes" id="UP000245938"/>
    </source>
</evidence>
<organism evidence="2 3">
    <name type="scientific">Kurthia sibirica</name>
    <dbReference type="NCBI Taxonomy" id="202750"/>
    <lineage>
        <taxon>Bacteria</taxon>
        <taxon>Bacillati</taxon>
        <taxon>Bacillota</taxon>
        <taxon>Bacilli</taxon>
        <taxon>Bacillales</taxon>
        <taxon>Caryophanaceae</taxon>
        <taxon>Kurthia</taxon>
    </lineage>
</organism>
<feature type="transmembrane region" description="Helical" evidence="1">
    <location>
        <begin position="129"/>
        <end position="148"/>
    </location>
</feature>
<feature type="transmembrane region" description="Helical" evidence="1">
    <location>
        <begin position="20"/>
        <end position="46"/>
    </location>
</feature>
<dbReference type="AlphaFoldDB" id="A0A2U3AQ47"/>
<dbReference type="EMBL" id="QFVR01000002">
    <property type="protein sequence ID" value="PWI26680.1"/>
    <property type="molecule type" value="Genomic_DNA"/>
</dbReference>
<dbReference type="OrthoDB" id="2454941at2"/>
<gene>
    <name evidence="2" type="ORF">DEX24_02680</name>
</gene>
<keyword evidence="1" id="KW-0472">Membrane</keyword>
<reference evidence="2 3" key="1">
    <citation type="submission" date="2018-05" db="EMBL/GenBank/DDBJ databases">
        <title>Kurthia sibirica genome sequence.</title>
        <authorList>
            <person name="Maclea K.S."/>
            <person name="Goen A.E."/>
        </authorList>
    </citation>
    <scope>NUCLEOTIDE SEQUENCE [LARGE SCALE GENOMIC DNA]</scope>
    <source>
        <strain evidence="2 3">ATCC 49154</strain>
    </source>
</reference>
<name>A0A2U3AQ47_9BACL</name>
<keyword evidence="3" id="KW-1185">Reference proteome</keyword>
<comment type="caution">
    <text evidence="2">The sequence shown here is derived from an EMBL/GenBank/DDBJ whole genome shotgun (WGS) entry which is preliminary data.</text>
</comment>